<reference evidence="3" key="1">
    <citation type="submission" date="2025-08" db="UniProtKB">
        <authorList>
            <consortium name="RefSeq"/>
        </authorList>
    </citation>
    <scope>IDENTIFICATION</scope>
    <source>
        <tissue evidence="3">Whole sample</tissue>
    </source>
</reference>
<dbReference type="KEGG" id="cvn:111109900"/>
<feature type="signal peptide" evidence="1">
    <location>
        <begin position="1"/>
        <end position="33"/>
    </location>
</feature>
<gene>
    <name evidence="3" type="primary">LOC111109900</name>
</gene>
<proteinExistence type="predicted"/>
<evidence type="ECO:0000313" key="2">
    <source>
        <dbReference type="Proteomes" id="UP000694844"/>
    </source>
</evidence>
<organism evidence="2 3">
    <name type="scientific">Crassostrea virginica</name>
    <name type="common">Eastern oyster</name>
    <dbReference type="NCBI Taxonomy" id="6565"/>
    <lineage>
        <taxon>Eukaryota</taxon>
        <taxon>Metazoa</taxon>
        <taxon>Spiralia</taxon>
        <taxon>Lophotrochozoa</taxon>
        <taxon>Mollusca</taxon>
        <taxon>Bivalvia</taxon>
        <taxon>Autobranchia</taxon>
        <taxon>Pteriomorphia</taxon>
        <taxon>Ostreida</taxon>
        <taxon>Ostreoidea</taxon>
        <taxon>Ostreidae</taxon>
        <taxon>Crassostrea</taxon>
    </lineage>
</organism>
<dbReference type="AlphaFoldDB" id="A0A8B8BGE2"/>
<name>A0A8B8BGE2_CRAVI</name>
<dbReference type="RefSeq" id="XP_022301874.1">
    <property type="nucleotide sequence ID" value="XM_022446166.1"/>
</dbReference>
<feature type="chain" id="PRO_5033980309" evidence="1">
    <location>
        <begin position="34"/>
        <end position="326"/>
    </location>
</feature>
<evidence type="ECO:0000313" key="3">
    <source>
        <dbReference type="RefSeq" id="XP_022301874.1"/>
    </source>
</evidence>
<dbReference type="OrthoDB" id="5946626at2759"/>
<keyword evidence="2" id="KW-1185">Reference proteome</keyword>
<evidence type="ECO:0000256" key="1">
    <source>
        <dbReference type="SAM" id="SignalP"/>
    </source>
</evidence>
<dbReference type="Proteomes" id="UP000694844">
    <property type="component" value="Chromosome 8"/>
</dbReference>
<dbReference type="GeneID" id="111109900"/>
<accession>A0A8B8BGE2</accession>
<protein>
    <submittedName>
        <fullName evidence="3">Uncharacterized protein LOC111109900</fullName>
    </submittedName>
</protein>
<sequence>MTDGGPDHRLTNETVKTSLLLLFLQLDLDALVAIRTAPNNSLVNPAERCMSVLNLALQHSALARDEMNPGFEKMIKHSNSLNAVRNMAQCRQGFREAFLKSMTPVFDIVGKRYERIKLKGEPIEVFYGLKESAMQRLLQIVNEVTRAPKSKVSISATTKELRECKKLQDFLQLHCVSTHYSFQIMKCVGEDLCAYCTMNPPRLPDDVLDGFSFLPCPVPDDSGDHFKTFQEVYGKKVDDSHRPSSKPNINFSEDAWNADKQNRDTLKTQRARDVISCGECGKSRLVYSQSKLTHEQEVSLRRAKEEAAYTCDDDVTIEGLVVRRTI</sequence>
<keyword evidence="1" id="KW-0732">Signal</keyword>